<reference evidence="8 9" key="1">
    <citation type="submission" date="2023-10" db="EMBL/GenBank/DDBJ databases">
        <title>Sphingomonas sp. HF-S4 16S ribosomal RNA gene Genome sequencing and assembly.</title>
        <authorList>
            <person name="Lee H."/>
        </authorList>
    </citation>
    <scope>NUCLEOTIDE SEQUENCE [LARGE SCALE GENOMIC DNA]</scope>
    <source>
        <strain evidence="8 9">HF-S4</strain>
    </source>
</reference>
<feature type="transmembrane region" description="Helical" evidence="6">
    <location>
        <begin position="442"/>
        <end position="465"/>
    </location>
</feature>
<feature type="transmembrane region" description="Helical" evidence="6">
    <location>
        <begin position="92"/>
        <end position="108"/>
    </location>
</feature>
<dbReference type="Proteomes" id="UP001273531">
    <property type="component" value="Unassembled WGS sequence"/>
</dbReference>
<dbReference type="PANTHER" id="PTHR19432:SF35">
    <property type="entry name" value="SOLUTE CARRIER FAMILY 45 MEMBER 3 ISOFORM X1"/>
    <property type="match status" value="1"/>
</dbReference>
<evidence type="ECO:0000256" key="2">
    <source>
        <dbReference type="ARBA" id="ARBA00022448"/>
    </source>
</evidence>
<evidence type="ECO:0000313" key="9">
    <source>
        <dbReference type="Proteomes" id="UP001273531"/>
    </source>
</evidence>
<dbReference type="EMBL" id="JAWJEJ010000001">
    <property type="protein sequence ID" value="MDV3456883.1"/>
    <property type="molecule type" value="Genomic_DNA"/>
</dbReference>
<feature type="transmembrane region" description="Helical" evidence="6">
    <location>
        <begin position="384"/>
        <end position="403"/>
    </location>
</feature>
<feature type="transmembrane region" description="Helical" evidence="6">
    <location>
        <begin position="21"/>
        <end position="39"/>
    </location>
</feature>
<protein>
    <submittedName>
        <fullName evidence="8">MFS transporter</fullName>
    </submittedName>
</protein>
<keyword evidence="4 6" id="KW-1133">Transmembrane helix</keyword>
<feature type="transmembrane region" description="Helical" evidence="6">
    <location>
        <begin position="114"/>
        <end position="132"/>
    </location>
</feature>
<dbReference type="Pfam" id="PF07690">
    <property type="entry name" value="MFS_1"/>
    <property type="match status" value="1"/>
</dbReference>
<accession>A0ABU3Y663</accession>
<keyword evidence="9" id="KW-1185">Reference proteome</keyword>
<feature type="transmembrane region" description="Helical" evidence="6">
    <location>
        <begin position="59"/>
        <end position="80"/>
    </location>
</feature>
<evidence type="ECO:0000259" key="7">
    <source>
        <dbReference type="PROSITE" id="PS50850"/>
    </source>
</evidence>
<dbReference type="SUPFAM" id="SSF103473">
    <property type="entry name" value="MFS general substrate transporter"/>
    <property type="match status" value="2"/>
</dbReference>
<comment type="subcellular location">
    <subcellularLocation>
        <location evidence="1">Membrane</location>
        <topology evidence="1">Multi-pass membrane protein</topology>
    </subcellularLocation>
</comment>
<feature type="transmembrane region" description="Helical" evidence="6">
    <location>
        <begin position="241"/>
        <end position="258"/>
    </location>
</feature>
<dbReference type="RefSeq" id="WP_317226051.1">
    <property type="nucleotide sequence ID" value="NZ_JAWJEJ010000001.1"/>
</dbReference>
<name>A0ABU3Y663_9SPHN</name>
<dbReference type="InterPro" id="IPR036259">
    <property type="entry name" value="MFS_trans_sf"/>
</dbReference>
<evidence type="ECO:0000256" key="1">
    <source>
        <dbReference type="ARBA" id="ARBA00004141"/>
    </source>
</evidence>
<evidence type="ECO:0000256" key="3">
    <source>
        <dbReference type="ARBA" id="ARBA00022692"/>
    </source>
</evidence>
<evidence type="ECO:0000256" key="5">
    <source>
        <dbReference type="ARBA" id="ARBA00023136"/>
    </source>
</evidence>
<feature type="transmembrane region" description="Helical" evidence="6">
    <location>
        <begin position="477"/>
        <end position="495"/>
    </location>
</feature>
<sequence>MQATRRRSAGAGRSSPRPAAWHLWNMCLGLFGVQIVWGLQNVNTSRIFQTLGADVDELALLWIAAPITGLLVQPVVGHLSDRTWGRLGRRRPYILAGGLLTALALLAMPSVTTLWSACVMLWVLTASINIAMEPFRALVADTLPEPQRTSAFALQVFFIGAGAVFASALPWMLTNWFGVGGGAETVSAAYAVGALVLVVTVGWSVATTLERPPGKLAAGSADIAHPEVPSARGAVALARSGVGWAIGGGLLAGLTGWVGAPRELYLAAGISAVFGLLQLAAVLLRRRGRTSIGMVVIVEDILHMPPVLKRLALVQFFTWFGMFALWVYAIPAVAALDPAARDPGSAAYGRSADWVGMLFAEYNAVAALIALALPAVALRVGRRACHALCLGCGALGLLGFATFARADDLWLPAIGIGVAWAATLSLPYAMLSDGVPARKMGVYMGIHNIFIVLPQLVAAATLGVLVRVPFGGAPGGALMVAAVALAAGAGLALTIPKAPDA</sequence>
<dbReference type="InterPro" id="IPR011701">
    <property type="entry name" value="MFS"/>
</dbReference>
<evidence type="ECO:0000256" key="4">
    <source>
        <dbReference type="ARBA" id="ARBA00022989"/>
    </source>
</evidence>
<dbReference type="InterPro" id="IPR020846">
    <property type="entry name" value="MFS_dom"/>
</dbReference>
<feature type="transmembrane region" description="Helical" evidence="6">
    <location>
        <begin position="264"/>
        <end position="284"/>
    </location>
</feature>
<dbReference type="PROSITE" id="PS50850">
    <property type="entry name" value="MFS"/>
    <property type="match status" value="1"/>
</dbReference>
<feature type="domain" description="Major facilitator superfamily (MFS) profile" evidence="7">
    <location>
        <begin position="307"/>
        <end position="501"/>
    </location>
</feature>
<gene>
    <name evidence="8" type="ORF">RZN05_07810</name>
</gene>
<evidence type="ECO:0000256" key="6">
    <source>
        <dbReference type="SAM" id="Phobius"/>
    </source>
</evidence>
<feature type="transmembrane region" description="Helical" evidence="6">
    <location>
        <begin position="354"/>
        <end position="377"/>
    </location>
</feature>
<keyword evidence="3 6" id="KW-0812">Transmembrane</keyword>
<dbReference type="Gene3D" id="1.20.1250.20">
    <property type="entry name" value="MFS general substrate transporter like domains"/>
    <property type="match status" value="2"/>
</dbReference>
<feature type="transmembrane region" description="Helical" evidence="6">
    <location>
        <begin position="185"/>
        <end position="206"/>
    </location>
</feature>
<feature type="transmembrane region" description="Helical" evidence="6">
    <location>
        <begin position="311"/>
        <end position="334"/>
    </location>
</feature>
<feature type="transmembrane region" description="Helical" evidence="6">
    <location>
        <begin position="409"/>
        <end position="430"/>
    </location>
</feature>
<proteinExistence type="predicted"/>
<keyword evidence="2" id="KW-0813">Transport</keyword>
<keyword evidence="5 6" id="KW-0472">Membrane</keyword>
<dbReference type="PANTHER" id="PTHR19432">
    <property type="entry name" value="SUGAR TRANSPORTER"/>
    <property type="match status" value="1"/>
</dbReference>
<feature type="transmembrane region" description="Helical" evidence="6">
    <location>
        <begin position="152"/>
        <end position="173"/>
    </location>
</feature>
<comment type="caution">
    <text evidence="8">The sequence shown here is derived from an EMBL/GenBank/DDBJ whole genome shotgun (WGS) entry which is preliminary data.</text>
</comment>
<evidence type="ECO:0000313" key="8">
    <source>
        <dbReference type="EMBL" id="MDV3456883.1"/>
    </source>
</evidence>
<organism evidence="8 9">
    <name type="scientific">Sphingomonas agrestis</name>
    <dbReference type="NCBI Taxonomy" id="3080540"/>
    <lineage>
        <taxon>Bacteria</taxon>
        <taxon>Pseudomonadati</taxon>
        <taxon>Pseudomonadota</taxon>
        <taxon>Alphaproteobacteria</taxon>
        <taxon>Sphingomonadales</taxon>
        <taxon>Sphingomonadaceae</taxon>
        <taxon>Sphingomonas</taxon>
    </lineage>
</organism>